<dbReference type="AlphaFoldDB" id="A0A1N6Y8M9"/>
<name>A0A1N6Y8M9_9BACT</name>
<feature type="transmembrane region" description="Helical" evidence="1">
    <location>
        <begin position="12"/>
        <end position="35"/>
    </location>
</feature>
<dbReference type="Pfam" id="PF12730">
    <property type="entry name" value="ABC2_membrane_4"/>
    <property type="match status" value="1"/>
</dbReference>
<sequence length="256" mass="29041">MNLIRTELRKILQYLTFWVIMAIYVLLQVLLIYFSSNMMVGGQSLGKSLYDFPNLWMRFTYVAYFFNLLLGILVIVLITDEYSYRTLRQQVIDGRSRTEAVLAKFYVSLGLAALATVFLLVMGLFFGLIYSSDTSMGAILGKIDHLSYFFVQAVGYMCLAMFFAFLIRKSGLAIIAFLAWSKIVEPIIHYQIDDHIDRFMPMKVFGSLTPTPGQEIIDGLTSPMMALSPAWAVLPALFYIAVLVLASVLLVRLRDL</sequence>
<feature type="transmembrane region" description="Helical" evidence="1">
    <location>
        <begin position="149"/>
        <end position="167"/>
    </location>
</feature>
<dbReference type="PANTHER" id="PTHR37305:SF1">
    <property type="entry name" value="MEMBRANE PROTEIN"/>
    <property type="match status" value="1"/>
</dbReference>
<dbReference type="Proteomes" id="UP000185924">
    <property type="component" value="Unassembled WGS sequence"/>
</dbReference>
<feature type="transmembrane region" description="Helical" evidence="1">
    <location>
        <begin position="105"/>
        <end position="129"/>
    </location>
</feature>
<evidence type="ECO:0000313" key="3">
    <source>
        <dbReference type="Proteomes" id="UP000185924"/>
    </source>
</evidence>
<keyword evidence="1" id="KW-0472">Membrane</keyword>
<dbReference type="RefSeq" id="WP_076422244.1">
    <property type="nucleotide sequence ID" value="NZ_FTNM01000003.1"/>
</dbReference>
<feature type="transmembrane region" description="Helical" evidence="1">
    <location>
        <begin position="174"/>
        <end position="192"/>
    </location>
</feature>
<protein>
    <submittedName>
        <fullName evidence="2">ABC-2 family transporter protein</fullName>
    </submittedName>
</protein>
<keyword evidence="1" id="KW-0812">Transmembrane</keyword>
<gene>
    <name evidence="2" type="ORF">SAMN05421545_2339</name>
</gene>
<keyword evidence="3" id="KW-1185">Reference proteome</keyword>
<evidence type="ECO:0000256" key="1">
    <source>
        <dbReference type="SAM" id="Phobius"/>
    </source>
</evidence>
<dbReference type="EMBL" id="FTNM01000003">
    <property type="protein sequence ID" value="SIR10876.1"/>
    <property type="molecule type" value="Genomic_DNA"/>
</dbReference>
<feature type="transmembrane region" description="Helical" evidence="1">
    <location>
        <begin position="230"/>
        <end position="251"/>
    </location>
</feature>
<dbReference type="OrthoDB" id="1452202at2"/>
<dbReference type="STRING" id="1077936.SAMN05421545_2339"/>
<organism evidence="2 3">
    <name type="scientific">Pontibacter lucknowensis</name>
    <dbReference type="NCBI Taxonomy" id="1077936"/>
    <lineage>
        <taxon>Bacteria</taxon>
        <taxon>Pseudomonadati</taxon>
        <taxon>Bacteroidota</taxon>
        <taxon>Cytophagia</taxon>
        <taxon>Cytophagales</taxon>
        <taxon>Hymenobacteraceae</taxon>
        <taxon>Pontibacter</taxon>
    </lineage>
</organism>
<keyword evidence="1" id="KW-1133">Transmembrane helix</keyword>
<dbReference type="PANTHER" id="PTHR37305">
    <property type="entry name" value="INTEGRAL MEMBRANE PROTEIN-RELATED"/>
    <property type="match status" value="1"/>
</dbReference>
<reference evidence="3" key="1">
    <citation type="submission" date="2017-01" db="EMBL/GenBank/DDBJ databases">
        <authorList>
            <person name="Varghese N."/>
            <person name="Submissions S."/>
        </authorList>
    </citation>
    <scope>NUCLEOTIDE SEQUENCE [LARGE SCALE GENOMIC DNA]</scope>
    <source>
        <strain evidence="3">DM9</strain>
    </source>
</reference>
<proteinExistence type="predicted"/>
<feature type="transmembrane region" description="Helical" evidence="1">
    <location>
        <begin position="55"/>
        <end position="78"/>
    </location>
</feature>
<accession>A0A1N6Y8M9</accession>
<evidence type="ECO:0000313" key="2">
    <source>
        <dbReference type="EMBL" id="SIR10876.1"/>
    </source>
</evidence>